<accession>X1BJK9</accession>
<organism evidence="2">
    <name type="scientific">marine sediment metagenome</name>
    <dbReference type="NCBI Taxonomy" id="412755"/>
    <lineage>
        <taxon>unclassified sequences</taxon>
        <taxon>metagenomes</taxon>
        <taxon>ecological metagenomes</taxon>
    </lineage>
</organism>
<proteinExistence type="predicted"/>
<reference evidence="2" key="1">
    <citation type="journal article" date="2014" name="Front. Microbiol.">
        <title>High frequency of phylogenetically diverse reductive dehalogenase-homologous genes in deep subseafloor sedimentary metagenomes.</title>
        <authorList>
            <person name="Kawai M."/>
            <person name="Futagami T."/>
            <person name="Toyoda A."/>
            <person name="Takaki Y."/>
            <person name="Nishi S."/>
            <person name="Hori S."/>
            <person name="Arai W."/>
            <person name="Tsubouchi T."/>
            <person name="Morono Y."/>
            <person name="Uchiyama I."/>
            <person name="Ito T."/>
            <person name="Fujiyama A."/>
            <person name="Inagaki F."/>
            <person name="Takami H."/>
        </authorList>
    </citation>
    <scope>NUCLEOTIDE SEQUENCE</scope>
    <source>
        <strain evidence="2">Expedition CK06-06</strain>
    </source>
</reference>
<protein>
    <recommendedName>
        <fullName evidence="1">Putative zinc-ribbon domain-containing protein</fullName>
    </recommendedName>
</protein>
<feature type="non-terminal residue" evidence="2">
    <location>
        <position position="1"/>
    </location>
</feature>
<evidence type="ECO:0000259" key="1">
    <source>
        <dbReference type="Pfam" id="PF13248"/>
    </source>
</evidence>
<dbReference type="EMBL" id="BART01029015">
    <property type="protein sequence ID" value="GAG96064.1"/>
    <property type="molecule type" value="Genomic_DNA"/>
</dbReference>
<evidence type="ECO:0000313" key="2">
    <source>
        <dbReference type="EMBL" id="GAG96064.1"/>
    </source>
</evidence>
<dbReference type="Pfam" id="PF13248">
    <property type="entry name" value="Zn_ribbon_3"/>
    <property type="match status" value="1"/>
</dbReference>
<dbReference type="AlphaFoldDB" id="X1BJK9"/>
<gene>
    <name evidence="2" type="ORF">S01H4_51018</name>
</gene>
<dbReference type="InterPro" id="IPR059113">
    <property type="entry name" value="Znf_ribbon"/>
</dbReference>
<sequence length="62" mass="6887">SEYGIQSSTYVQAENQKLHYGDINSVVKVKADETPKLKYCSYCGEPLLNELAKFCAHCGSKV</sequence>
<comment type="caution">
    <text evidence="2">The sequence shown here is derived from an EMBL/GenBank/DDBJ whole genome shotgun (WGS) entry which is preliminary data.</text>
</comment>
<name>X1BJK9_9ZZZZ</name>
<feature type="domain" description="Putative zinc-ribbon" evidence="1">
    <location>
        <begin position="38"/>
        <end position="61"/>
    </location>
</feature>